<accession>A0A2T7EBX0</accession>
<gene>
    <name evidence="2" type="ORF">GQ55_3G214600</name>
</gene>
<feature type="region of interest" description="Disordered" evidence="1">
    <location>
        <begin position="66"/>
        <end position="254"/>
    </location>
</feature>
<feature type="compositionally biased region" description="Basic and acidic residues" evidence="1">
    <location>
        <begin position="150"/>
        <end position="159"/>
    </location>
</feature>
<evidence type="ECO:0000313" key="3">
    <source>
        <dbReference type="Proteomes" id="UP000244336"/>
    </source>
</evidence>
<sequence>MSRRSSLVNDYNRSECYTNQCGIEVVPLFCKMSSRTWEPSKVTSFTSTMRDRLNSAATAAVSICRSSASAMPPPPRTARSASAARRDGKSAPVIAEGSSEKTRSKAPPENGRRLGSARRTSGGKSTRSIPVTSPTPAAWSASTAWPAPAERQRTREGPARKPRPRSGGKADAARAAVRRRQRGETRSLARRRSGGTTRREAASQELRGNGASERVSARERGAGKQEADAWRKRYRSESVARAASATETGATSPCARRSIAGDELTVEASDWIALINRH</sequence>
<dbReference type="Gramene" id="PUZ65330">
    <property type="protein sequence ID" value="PUZ65330"/>
    <property type="gene ID" value="GQ55_3G214600"/>
</dbReference>
<evidence type="ECO:0000313" key="2">
    <source>
        <dbReference type="EMBL" id="PUZ65330.1"/>
    </source>
</evidence>
<reference evidence="2 3" key="1">
    <citation type="submission" date="2018-04" db="EMBL/GenBank/DDBJ databases">
        <title>WGS assembly of Panicum hallii var. hallii HAL2.</title>
        <authorList>
            <person name="Lovell J."/>
            <person name="Jenkins J."/>
            <person name="Lowry D."/>
            <person name="Mamidi S."/>
            <person name="Sreedasyam A."/>
            <person name="Weng X."/>
            <person name="Barry K."/>
            <person name="Bonette J."/>
            <person name="Campitelli B."/>
            <person name="Daum C."/>
            <person name="Gordon S."/>
            <person name="Gould B."/>
            <person name="Lipzen A."/>
            <person name="MacQueen A."/>
            <person name="Palacio-Mejia J."/>
            <person name="Plott C."/>
            <person name="Shakirov E."/>
            <person name="Shu S."/>
            <person name="Yoshinaga Y."/>
            <person name="Zane M."/>
            <person name="Rokhsar D."/>
            <person name="Grimwood J."/>
            <person name="Schmutz J."/>
            <person name="Juenger T."/>
        </authorList>
    </citation>
    <scope>NUCLEOTIDE SEQUENCE [LARGE SCALE GENOMIC DNA]</scope>
    <source>
        <strain evidence="3">cv. HAL2</strain>
    </source>
</reference>
<dbReference type="OrthoDB" id="690347at2759"/>
<organism evidence="2 3">
    <name type="scientific">Panicum hallii var. hallii</name>
    <dbReference type="NCBI Taxonomy" id="1504633"/>
    <lineage>
        <taxon>Eukaryota</taxon>
        <taxon>Viridiplantae</taxon>
        <taxon>Streptophyta</taxon>
        <taxon>Embryophyta</taxon>
        <taxon>Tracheophyta</taxon>
        <taxon>Spermatophyta</taxon>
        <taxon>Magnoliopsida</taxon>
        <taxon>Liliopsida</taxon>
        <taxon>Poales</taxon>
        <taxon>Poaceae</taxon>
        <taxon>PACMAD clade</taxon>
        <taxon>Panicoideae</taxon>
        <taxon>Panicodae</taxon>
        <taxon>Paniceae</taxon>
        <taxon>Panicinae</taxon>
        <taxon>Panicum</taxon>
        <taxon>Panicum sect. Panicum</taxon>
    </lineage>
</organism>
<feature type="compositionally biased region" description="Basic and acidic residues" evidence="1">
    <location>
        <begin position="215"/>
        <end position="238"/>
    </location>
</feature>
<protein>
    <submittedName>
        <fullName evidence="2">Uncharacterized protein</fullName>
    </submittedName>
</protein>
<feature type="compositionally biased region" description="Polar residues" evidence="1">
    <location>
        <begin position="118"/>
        <end position="131"/>
    </location>
</feature>
<keyword evidence="3" id="KW-1185">Reference proteome</keyword>
<name>A0A2T7EBX0_9POAL</name>
<evidence type="ECO:0000256" key="1">
    <source>
        <dbReference type="SAM" id="MobiDB-lite"/>
    </source>
</evidence>
<dbReference type="EMBL" id="CM009751">
    <property type="protein sequence ID" value="PUZ65330.1"/>
    <property type="molecule type" value="Genomic_DNA"/>
</dbReference>
<dbReference type="Proteomes" id="UP000244336">
    <property type="component" value="Chromosome 3"/>
</dbReference>
<dbReference type="AlphaFoldDB" id="A0A2T7EBX0"/>
<feature type="compositionally biased region" description="Low complexity" evidence="1">
    <location>
        <begin position="132"/>
        <end position="149"/>
    </location>
</feature>
<proteinExistence type="predicted"/>